<dbReference type="GO" id="GO:0016020">
    <property type="term" value="C:membrane"/>
    <property type="evidence" value="ECO:0007669"/>
    <property type="project" value="TreeGrafter"/>
</dbReference>
<feature type="transmembrane region" description="Helical" evidence="2">
    <location>
        <begin position="677"/>
        <end position="695"/>
    </location>
</feature>
<reference evidence="4" key="2">
    <citation type="submission" date="2015-03" db="UniProtKB">
        <authorList>
            <consortium name="EnsemblPlants"/>
        </authorList>
    </citation>
    <scope>IDENTIFICATION</scope>
</reference>
<protein>
    <recommendedName>
        <fullName evidence="3">PGG domain-containing protein</fullName>
    </recommendedName>
</protein>
<dbReference type="PANTHER" id="PTHR24177">
    <property type="entry name" value="CASKIN"/>
    <property type="match status" value="1"/>
</dbReference>
<feature type="domain" description="PGG" evidence="3">
    <location>
        <begin position="62"/>
        <end position="188"/>
    </location>
</feature>
<dbReference type="EnsemblPlants" id="OBART06G11530.1">
    <property type="protein sequence ID" value="OBART06G11530.1"/>
    <property type="gene ID" value="OBART06G11530"/>
</dbReference>
<feature type="domain" description="PGG" evidence="3">
    <location>
        <begin position="421"/>
        <end position="523"/>
    </location>
</feature>
<feature type="transmembrane region" description="Helical" evidence="2">
    <location>
        <begin position="427"/>
        <end position="443"/>
    </location>
</feature>
<keyword evidence="2" id="KW-0812">Transmembrane</keyword>
<evidence type="ECO:0000256" key="2">
    <source>
        <dbReference type="SAM" id="Phobius"/>
    </source>
</evidence>
<dbReference type="STRING" id="65489.A0A0D3GFK2"/>
<feature type="transmembrane region" description="Helical" evidence="2">
    <location>
        <begin position="615"/>
        <end position="635"/>
    </location>
</feature>
<dbReference type="InterPro" id="IPR026961">
    <property type="entry name" value="PGG_dom"/>
</dbReference>
<feature type="domain" description="PGG" evidence="3">
    <location>
        <begin position="262"/>
        <end position="366"/>
    </location>
</feature>
<accession>A0A0D3GFK2</accession>
<dbReference type="PANTHER" id="PTHR24177:SF465">
    <property type="entry name" value="OS06G0294400 PROTEIN"/>
    <property type="match status" value="1"/>
</dbReference>
<keyword evidence="5" id="KW-1185">Reference proteome</keyword>
<keyword evidence="2" id="KW-1133">Transmembrane helix</keyword>
<reference evidence="4" key="1">
    <citation type="journal article" date="2009" name="Rice">
        <title>De Novo Next Generation Sequencing of Plant Genomes.</title>
        <authorList>
            <person name="Rounsley S."/>
            <person name="Marri P.R."/>
            <person name="Yu Y."/>
            <person name="He R."/>
            <person name="Sisneros N."/>
            <person name="Goicoechea J.L."/>
            <person name="Lee S.J."/>
            <person name="Angelova A."/>
            <person name="Kudrna D."/>
            <person name="Luo M."/>
            <person name="Affourtit J."/>
            <person name="Desany B."/>
            <person name="Knight J."/>
            <person name="Niazi F."/>
            <person name="Egholm M."/>
            <person name="Wing R.A."/>
        </authorList>
    </citation>
    <scope>NUCLEOTIDE SEQUENCE [LARGE SCALE GENOMIC DNA]</scope>
    <source>
        <strain evidence="4">cv. IRGC 105608</strain>
    </source>
</reference>
<feature type="transmembrane region" description="Helical" evidence="2">
    <location>
        <begin position="507"/>
        <end position="523"/>
    </location>
</feature>
<feature type="transmembrane region" description="Helical" evidence="2">
    <location>
        <begin position="163"/>
        <end position="182"/>
    </location>
</feature>
<feature type="transmembrane region" description="Helical" evidence="2">
    <location>
        <begin position="368"/>
        <end position="390"/>
    </location>
</feature>
<feature type="transmembrane region" description="Helical" evidence="2">
    <location>
        <begin position="122"/>
        <end position="142"/>
    </location>
</feature>
<feature type="transmembrane region" description="Helical" evidence="2">
    <location>
        <begin position="194"/>
        <end position="214"/>
    </location>
</feature>
<feature type="transmembrane region" description="Helical" evidence="2">
    <location>
        <begin position="647"/>
        <end position="665"/>
    </location>
</feature>
<evidence type="ECO:0000313" key="4">
    <source>
        <dbReference type="EnsemblPlants" id="OBART06G11530.1"/>
    </source>
</evidence>
<feature type="region of interest" description="Disordered" evidence="1">
    <location>
        <begin position="45"/>
        <end position="65"/>
    </location>
</feature>
<evidence type="ECO:0000313" key="5">
    <source>
        <dbReference type="Proteomes" id="UP000026960"/>
    </source>
</evidence>
<evidence type="ECO:0000259" key="3">
    <source>
        <dbReference type="Pfam" id="PF13962"/>
    </source>
</evidence>
<feature type="transmembrane region" description="Helical" evidence="2">
    <location>
        <begin position="567"/>
        <end position="584"/>
    </location>
</feature>
<dbReference type="HOGENOM" id="CLU_007110_3_0_1"/>
<feature type="transmembrane region" description="Helical" evidence="2">
    <location>
        <begin position="70"/>
        <end position="89"/>
    </location>
</feature>
<feature type="compositionally biased region" description="Basic and acidic residues" evidence="1">
    <location>
        <begin position="46"/>
        <end position="58"/>
    </location>
</feature>
<feature type="compositionally biased region" description="Polar residues" evidence="1">
    <location>
        <begin position="221"/>
        <end position="231"/>
    </location>
</feature>
<keyword evidence="2" id="KW-0472">Membrane</keyword>
<feature type="region of interest" description="Disordered" evidence="1">
    <location>
        <begin position="221"/>
        <end position="248"/>
    </location>
</feature>
<feature type="transmembrane region" description="Helical" evidence="2">
    <location>
        <begin position="316"/>
        <end position="337"/>
    </location>
</feature>
<dbReference type="AlphaFoldDB" id="A0A0D3GFK2"/>
<feature type="transmembrane region" description="Helical" evidence="2">
    <location>
        <begin position="475"/>
        <end position="495"/>
    </location>
</feature>
<sequence length="728" mass="80255">MVAQTVMTQFLWDQNDKNHLEAIGQGTGNNPPNPEHLVGAISPVVSREEESQQPGKEKEEEEEKNRRRKVLMLLATFVMSVAYVAGLSAPGGYWERNQEEGRHHADAGDPVLWVHHSVRLRAFFGCNITSFVASLLIIMLLLDQKQKIIFLPLDMKRKAVPGRAQMLYAYITIALVGLVGAYVAGSCRHSDTTIYALSLVAAVLIYIGILKVVLGCMPKLSQTPKASSRSGENNENNEDAFRDKTPTNCGLPSNMNNEDDILEKAQSLVVLLSTLIATVTYQAGLVPPGGVWQENQNGHKAGKPILMSTQAKRYKVFFYCNSTAFVASLVIIILVRYKPLLKRHILEVAIILDLFGLVGTYAAGITSIYIITLAGAVLIYVVIHIVFVTLEDEDKNKTSVHSTVQTGPPTINPPPSDLYVHKRRKRLLLFSVLGATLTYQAGLTPPGGFLLKDDELSHHAGVLVLLYNYPRRYKAFFYCNSLSFMSSIALIILLVNPNLYRPAIRSYALSCLLALMSAYAAGSTQHLKTSIYVFALALFPSTMSVAKVKKNDGTRARSLKQHAKRKYLMLLGVLAASVTYQAGLNPPGGVWQHNSNGYTIGDSVMHDNMRHRYHIFFYSNSFSFVASVVVIVLLLPEELLEKNRWLTVMNGTVVLDLLGLLLAYVSGSSMRWEPSVFVIVMVAALGCAAAHKFLLPTGRSQKLRKHTGCCIIVRGINNSNRELAAGAH</sequence>
<proteinExistence type="predicted"/>
<dbReference type="Gramene" id="OBART06G11530.1">
    <property type="protein sequence ID" value="OBART06G11530.1"/>
    <property type="gene ID" value="OBART06G11530"/>
</dbReference>
<evidence type="ECO:0000256" key="1">
    <source>
        <dbReference type="SAM" id="MobiDB-lite"/>
    </source>
</evidence>
<dbReference type="Pfam" id="PF13962">
    <property type="entry name" value="PGG"/>
    <property type="match status" value="4"/>
</dbReference>
<dbReference type="PaxDb" id="65489-OBART06G11530.1"/>
<organism evidence="4">
    <name type="scientific">Oryza barthii</name>
    <dbReference type="NCBI Taxonomy" id="65489"/>
    <lineage>
        <taxon>Eukaryota</taxon>
        <taxon>Viridiplantae</taxon>
        <taxon>Streptophyta</taxon>
        <taxon>Embryophyta</taxon>
        <taxon>Tracheophyta</taxon>
        <taxon>Spermatophyta</taxon>
        <taxon>Magnoliopsida</taxon>
        <taxon>Liliopsida</taxon>
        <taxon>Poales</taxon>
        <taxon>Poaceae</taxon>
        <taxon>BOP clade</taxon>
        <taxon>Oryzoideae</taxon>
        <taxon>Oryzeae</taxon>
        <taxon>Oryzinae</taxon>
        <taxon>Oryza</taxon>
    </lineage>
</organism>
<feature type="domain" description="PGG" evidence="3">
    <location>
        <begin position="562"/>
        <end position="670"/>
    </location>
</feature>
<dbReference type="Proteomes" id="UP000026960">
    <property type="component" value="Chromosome 6"/>
</dbReference>
<feature type="transmembrane region" description="Helical" evidence="2">
    <location>
        <begin position="529"/>
        <end position="546"/>
    </location>
</feature>
<dbReference type="eggNOG" id="ENOG502SDFW">
    <property type="taxonomic scope" value="Eukaryota"/>
</dbReference>
<name>A0A0D3GFK2_9ORYZ</name>